<dbReference type="AlphaFoldDB" id="A0AAD9A561"/>
<dbReference type="EMBL" id="JAQOWY010000470">
    <property type="protein sequence ID" value="KAK1841598.1"/>
    <property type="molecule type" value="Genomic_DNA"/>
</dbReference>
<accession>A0AAD9A561</accession>
<dbReference type="Proteomes" id="UP001243330">
    <property type="component" value="Unassembled WGS sequence"/>
</dbReference>
<evidence type="ECO:0000313" key="2">
    <source>
        <dbReference type="Proteomes" id="UP001243330"/>
    </source>
</evidence>
<sequence>MLRIPKPPNQRSAGDPGRVLHSHARLVAVRSCSGLSQELHLQLELHFPPNISLALPSPPLIFPAGSPEGKKRSKSTDVKQLGWISQSDVLLRPWPWIPYPLTASVLWRRLCLVFAVCYLSPVSMSLSLDVCLPFRHWHWPDTFPGGGLGRTQRVIMQSNIVKKERGEGTYIQHVRRRCYSSRTFLPVRRRVPYREMRRWEMG</sequence>
<reference evidence="1" key="1">
    <citation type="submission" date="2023-01" db="EMBL/GenBank/DDBJ databases">
        <title>Colletotrichum chrysophilum M932 genome sequence.</title>
        <authorList>
            <person name="Baroncelli R."/>
        </authorList>
    </citation>
    <scope>NUCLEOTIDE SEQUENCE</scope>
    <source>
        <strain evidence="1">M932</strain>
    </source>
</reference>
<comment type="caution">
    <text evidence="1">The sequence shown here is derived from an EMBL/GenBank/DDBJ whole genome shotgun (WGS) entry which is preliminary data.</text>
</comment>
<protein>
    <submittedName>
        <fullName evidence="1">Uncharacterized protein</fullName>
    </submittedName>
</protein>
<name>A0AAD9A561_9PEZI</name>
<proteinExistence type="predicted"/>
<organism evidence="1 2">
    <name type="scientific">Colletotrichum chrysophilum</name>
    <dbReference type="NCBI Taxonomy" id="1836956"/>
    <lineage>
        <taxon>Eukaryota</taxon>
        <taxon>Fungi</taxon>
        <taxon>Dikarya</taxon>
        <taxon>Ascomycota</taxon>
        <taxon>Pezizomycotina</taxon>
        <taxon>Sordariomycetes</taxon>
        <taxon>Hypocreomycetidae</taxon>
        <taxon>Glomerellales</taxon>
        <taxon>Glomerellaceae</taxon>
        <taxon>Colletotrichum</taxon>
        <taxon>Colletotrichum gloeosporioides species complex</taxon>
    </lineage>
</organism>
<gene>
    <name evidence="1" type="ORF">CCHR01_15767</name>
</gene>
<keyword evidence="2" id="KW-1185">Reference proteome</keyword>
<evidence type="ECO:0000313" key="1">
    <source>
        <dbReference type="EMBL" id="KAK1841598.1"/>
    </source>
</evidence>